<feature type="chain" id="PRO_5017625781" evidence="1">
    <location>
        <begin position="18"/>
        <end position="192"/>
    </location>
</feature>
<dbReference type="Proteomes" id="UP000260665">
    <property type="component" value="Unassembled WGS sequence"/>
</dbReference>
<proteinExistence type="predicted"/>
<feature type="signal peptide" evidence="1">
    <location>
        <begin position="1"/>
        <end position="17"/>
    </location>
</feature>
<evidence type="ECO:0000256" key="1">
    <source>
        <dbReference type="SAM" id="SignalP"/>
    </source>
</evidence>
<evidence type="ECO:0000313" key="3">
    <source>
        <dbReference type="Proteomes" id="UP000260665"/>
    </source>
</evidence>
<dbReference type="InterPro" id="IPR025500">
    <property type="entry name" value="DUF4390"/>
</dbReference>
<dbReference type="Pfam" id="PF14334">
    <property type="entry name" value="DUF4390"/>
    <property type="match status" value="1"/>
</dbReference>
<dbReference type="AlphaFoldDB" id="A0A3E1R6K1"/>
<accession>A0A3E1R6K1</accession>
<reference evidence="2 3" key="1">
    <citation type="submission" date="2018-05" db="EMBL/GenBank/DDBJ databases">
        <title>Rhodoferax soyangensis sp.nov., isolated from an oligotrophic freshwater lake.</title>
        <authorList>
            <person name="Park M."/>
        </authorList>
    </citation>
    <scope>NUCLEOTIDE SEQUENCE [LARGE SCALE GENOMIC DNA]</scope>
    <source>
        <strain evidence="2 3">IMCC26218</strain>
    </source>
</reference>
<gene>
    <name evidence="2" type="ORF">DIC66_20855</name>
</gene>
<keyword evidence="1" id="KW-0732">Signal</keyword>
<comment type="caution">
    <text evidence="2">The sequence shown here is derived from an EMBL/GenBank/DDBJ whole genome shotgun (WGS) entry which is preliminary data.</text>
</comment>
<sequence>MRLLFACLLLLAAVAHAQVATDITQLRLERSDDEWQLSAQLQFETPMAVEDALLKGIPMVFVYSADVLRERWYWYDKKVQSAERHMRLAYQPLTRRWRLNVGSGSAASSGVGLALNQSFDSLAQALSAIKRVAKWRIADVSDLDASTKYKVDFRFRLDLGQLPRPFQIGALGQSDWDVSASVVTPLVAESSK</sequence>
<dbReference type="RefSeq" id="WP_117180118.1">
    <property type="nucleotide sequence ID" value="NZ_QFZK01000026.1"/>
</dbReference>
<dbReference type="EMBL" id="QFZK01000026">
    <property type="protein sequence ID" value="RFO94937.1"/>
    <property type="molecule type" value="Genomic_DNA"/>
</dbReference>
<protein>
    <submittedName>
        <fullName evidence="2">DUF4390 domain-containing protein</fullName>
    </submittedName>
</protein>
<organism evidence="2 3">
    <name type="scientific">Rhodoferax lacus</name>
    <dbReference type="NCBI Taxonomy" id="2184758"/>
    <lineage>
        <taxon>Bacteria</taxon>
        <taxon>Pseudomonadati</taxon>
        <taxon>Pseudomonadota</taxon>
        <taxon>Betaproteobacteria</taxon>
        <taxon>Burkholderiales</taxon>
        <taxon>Comamonadaceae</taxon>
        <taxon>Rhodoferax</taxon>
    </lineage>
</organism>
<keyword evidence="3" id="KW-1185">Reference proteome</keyword>
<evidence type="ECO:0000313" key="2">
    <source>
        <dbReference type="EMBL" id="RFO94937.1"/>
    </source>
</evidence>
<dbReference type="OrthoDB" id="5298153at2"/>
<name>A0A3E1R6K1_9BURK</name>